<evidence type="ECO:0000313" key="1">
    <source>
        <dbReference type="EMBL" id="KNZ49164.1"/>
    </source>
</evidence>
<comment type="caution">
    <text evidence="1">The sequence shown here is derived from an EMBL/GenBank/DDBJ whole genome shotgun (WGS) entry which is preliminary data.</text>
</comment>
<reference evidence="1 2" key="1">
    <citation type="submission" date="2015-08" db="EMBL/GenBank/DDBJ databases">
        <title>Next Generation Sequencing and Analysis of the Genome of Puccinia sorghi L Schw, the Causal Agent of Maize Common Rust.</title>
        <authorList>
            <person name="Rochi L."/>
            <person name="Burguener G."/>
            <person name="Darino M."/>
            <person name="Turjanski A."/>
            <person name="Kreff E."/>
            <person name="Dieguez M.J."/>
            <person name="Sacco F."/>
        </authorList>
    </citation>
    <scope>NUCLEOTIDE SEQUENCE [LARGE SCALE GENOMIC DNA]</scope>
    <source>
        <strain evidence="1 2">RO10H11247</strain>
    </source>
</reference>
<dbReference type="VEuPathDB" id="FungiDB:VP01_5172g1"/>
<dbReference type="EMBL" id="LAVV01010356">
    <property type="protein sequence ID" value="KNZ49164.1"/>
    <property type="molecule type" value="Genomic_DNA"/>
</dbReference>
<protein>
    <submittedName>
        <fullName evidence="1">Uncharacterized protein</fullName>
    </submittedName>
</protein>
<gene>
    <name evidence="1" type="ORF">VP01_5172g1</name>
</gene>
<name>A0A0L6UKV6_9BASI</name>
<evidence type="ECO:0000313" key="2">
    <source>
        <dbReference type="Proteomes" id="UP000037035"/>
    </source>
</evidence>
<dbReference type="AlphaFoldDB" id="A0A0L6UKV6"/>
<accession>A0A0L6UKV6</accession>
<keyword evidence="2" id="KW-1185">Reference proteome</keyword>
<organism evidence="1 2">
    <name type="scientific">Puccinia sorghi</name>
    <dbReference type="NCBI Taxonomy" id="27349"/>
    <lineage>
        <taxon>Eukaryota</taxon>
        <taxon>Fungi</taxon>
        <taxon>Dikarya</taxon>
        <taxon>Basidiomycota</taxon>
        <taxon>Pucciniomycotina</taxon>
        <taxon>Pucciniomycetes</taxon>
        <taxon>Pucciniales</taxon>
        <taxon>Pucciniaceae</taxon>
        <taxon>Puccinia</taxon>
    </lineage>
</organism>
<dbReference type="Proteomes" id="UP000037035">
    <property type="component" value="Unassembled WGS sequence"/>
</dbReference>
<sequence length="255" mass="28592">MADRNLENLPNWCAKQCQASHLSGIAIIDNQVLFKQGLVQQGQLEKIVQGDENGLRADILNSHLKSTGRTWSQTNGSSGKGKSINNLTYPQKFQSKITTPPPKKKTPVVQKAKETVDSFHSLDLVLVDQSNHGKIIVIIDFTPLNQLSKSKKKDINFVTTFLHQSKQFFEYVGWRKCMTALEPMADTFKSQRPNVSKSRWHSFGITSPPNSFLTKLICSISSVPTGQSRAEALVDSNRRMLPFLTPCRKCIGFTR</sequence>
<proteinExistence type="predicted"/>